<dbReference type="Proteomes" id="UP000431264">
    <property type="component" value="Unassembled WGS sequence"/>
</dbReference>
<evidence type="ECO:0000313" key="2">
    <source>
        <dbReference type="EMBL" id="MVO08291.1"/>
    </source>
</evidence>
<name>A0A6I4IJZ1_9FLAO</name>
<keyword evidence="1" id="KW-0812">Transmembrane</keyword>
<proteinExistence type="predicted"/>
<accession>A0A6I4IJZ1</accession>
<keyword evidence="1" id="KW-0472">Membrane</keyword>
<reference evidence="3" key="1">
    <citation type="submission" date="2019-05" db="EMBL/GenBank/DDBJ databases">
        <title>Flavobacterium profundi sp. nov., isolated from a deep-sea seamount.</title>
        <authorList>
            <person name="Zhang D.-C."/>
        </authorList>
    </citation>
    <scope>NUCLEOTIDE SEQUENCE [LARGE SCALE GENOMIC DNA]</scope>
    <source>
        <strain evidence="3">TP390</strain>
    </source>
</reference>
<evidence type="ECO:0000256" key="1">
    <source>
        <dbReference type="SAM" id="Phobius"/>
    </source>
</evidence>
<feature type="transmembrane region" description="Helical" evidence="1">
    <location>
        <begin position="147"/>
        <end position="172"/>
    </location>
</feature>
<dbReference type="EMBL" id="WQLW01000002">
    <property type="protein sequence ID" value="MVO08291.1"/>
    <property type="molecule type" value="Genomic_DNA"/>
</dbReference>
<dbReference type="OrthoDB" id="1118259at2"/>
<comment type="caution">
    <text evidence="2">The sequence shown here is derived from an EMBL/GenBank/DDBJ whole genome shotgun (WGS) entry which is preliminary data.</text>
</comment>
<feature type="transmembrane region" description="Helical" evidence="1">
    <location>
        <begin position="70"/>
        <end position="92"/>
    </location>
</feature>
<evidence type="ECO:0000313" key="3">
    <source>
        <dbReference type="Proteomes" id="UP000431264"/>
    </source>
</evidence>
<gene>
    <name evidence="2" type="ORF">GOQ30_03815</name>
</gene>
<keyword evidence="1" id="KW-1133">Transmembrane helix</keyword>
<feature type="transmembrane region" description="Helical" evidence="1">
    <location>
        <begin position="99"/>
        <end position="118"/>
    </location>
</feature>
<dbReference type="RefSeq" id="WP_140996685.1">
    <property type="nucleotide sequence ID" value="NZ_VDCZ01000002.1"/>
</dbReference>
<protein>
    <submittedName>
        <fullName evidence="2">Short-chain dehydrogenase</fullName>
    </submittedName>
</protein>
<feature type="transmembrane region" description="Helical" evidence="1">
    <location>
        <begin position="179"/>
        <end position="201"/>
    </location>
</feature>
<feature type="transmembrane region" description="Helical" evidence="1">
    <location>
        <begin position="32"/>
        <end position="50"/>
    </location>
</feature>
<dbReference type="AlphaFoldDB" id="A0A6I4IJZ1"/>
<keyword evidence="3" id="KW-1185">Reference proteome</keyword>
<sequence>MYKQKKSRVRLLHQYYKYTGFYSFIWENSKKALVPLAVIVGILLYINYYVMSIDKMLVYATQNFSDISIFSLFLVSESILGLLPPDIFIAWTKNTSSPLLYLSILAALSYLGGVISYYKGRTLLLIPKINDYLEGKMTKHIRNMQKWGGFLIAVGALLPLPFAIACLAAGMIKFPQKHFFLFASLRIFRFVIYGYVIYAALS</sequence>
<organism evidence="2 3">
    <name type="scientific">Flavobacterium profundi</name>
    <dbReference type="NCBI Taxonomy" id="1774945"/>
    <lineage>
        <taxon>Bacteria</taxon>
        <taxon>Pseudomonadati</taxon>
        <taxon>Bacteroidota</taxon>
        <taxon>Flavobacteriia</taxon>
        <taxon>Flavobacteriales</taxon>
        <taxon>Flavobacteriaceae</taxon>
        <taxon>Flavobacterium</taxon>
    </lineage>
</organism>